<evidence type="ECO:0000256" key="2">
    <source>
        <dbReference type="ARBA" id="ARBA00010663"/>
    </source>
</evidence>
<evidence type="ECO:0000256" key="8">
    <source>
        <dbReference type="ARBA" id="ARBA00023224"/>
    </source>
</evidence>
<evidence type="ECO:0000256" key="1">
    <source>
        <dbReference type="ARBA" id="ARBA00004141"/>
    </source>
</evidence>
<keyword evidence="12" id="KW-1185">Reference proteome</keyword>
<comment type="subcellular location">
    <subcellularLocation>
        <location evidence="1">Membrane</location>
        <topology evidence="1">Multi-pass membrane protein</topology>
    </subcellularLocation>
</comment>
<evidence type="ECO:0000256" key="7">
    <source>
        <dbReference type="ARBA" id="ARBA00023170"/>
    </source>
</evidence>
<evidence type="ECO:0000256" key="9">
    <source>
        <dbReference type="SAM" id="MobiDB-lite"/>
    </source>
</evidence>
<dbReference type="InterPro" id="IPR000276">
    <property type="entry name" value="GPCR_Rhodpsn"/>
</dbReference>
<evidence type="ECO:0000256" key="5">
    <source>
        <dbReference type="ARBA" id="ARBA00023040"/>
    </source>
</evidence>
<dbReference type="PRINTS" id="PR01012">
    <property type="entry name" value="NRPEPTIDEYR"/>
</dbReference>
<dbReference type="CDD" id="cd14993">
    <property type="entry name" value="7tmA_CCKR-like"/>
    <property type="match status" value="1"/>
</dbReference>
<feature type="region of interest" description="Disordered" evidence="9">
    <location>
        <begin position="390"/>
        <end position="438"/>
    </location>
</feature>
<feature type="compositionally biased region" description="Basic and acidic residues" evidence="9">
    <location>
        <begin position="425"/>
        <end position="435"/>
    </location>
</feature>
<dbReference type="Gene3D" id="1.20.1070.10">
    <property type="entry name" value="Rhodopsin 7-helix transmembrane proteins"/>
    <property type="match status" value="1"/>
</dbReference>
<keyword evidence="3 10" id="KW-0812">Transmembrane</keyword>
<keyword evidence="8" id="KW-0807">Transducer</keyword>
<evidence type="ECO:0000313" key="12">
    <source>
        <dbReference type="Proteomes" id="UP000076858"/>
    </source>
</evidence>
<dbReference type="SUPFAM" id="SSF81321">
    <property type="entry name" value="Family A G protein-coupled receptor-like"/>
    <property type="match status" value="1"/>
</dbReference>
<comment type="caution">
    <text evidence="11">The sequence shown here is derived from an EMBL/GenBank/DDBJ whole genome shotgun (WGS) entry which is preliminary data.</text>
</comment>
<evidence type="ECO:0000256" key="4">
    <source>
        <dbReference type="ARBA" id="ARBA00022989"/>
    </source>
</evidence>
<feature type="transmembrane region" description="Helical" evidence="10">
    <location>
        <begin position="278"/>
        <end position="300"/>
    </location>
</feature>
<reference evidence="11 12" key="1">
    <citation type="submission" date="2016-03" db="EMBL/GenBank/DDBJ databases">
        <title>EvidentialGene: Evidence-directed Construction of Genes on Genomes.</title>
        <authorList>
            <person name="Gilbert D.G."/>
            <person name="Choi J.-H."/>
            <person name="Mockaitis K."/>
            <person name="Colbourne J."/>
            <person name="Pfrender M."/>
        </authorList>
    </citation>
    <scope>NUCLEOTIDE SEQUENCE [LARGE SCALE GENOMIC DNA]</scope>
    <source>
        <strain evidence="11 12">Xinb3</strain>
        <tissue evidence="11">Complete organism</tissue>
    </source>
</reference>
<dbReference type="GO" id="GO:0005886">
    <property type="term" value="C:plasma membrane"/>
    <property type="evidence" value="ECO:0007669"/>
    <property type="project" value="TreeGrafter"/>
</dbReference>
<dbReference type="InterPro" id="IPR000611">
    <property type="entry name" value="NPY_rcpt"/>
</dbReference>
<dbReference type="InterPro" id="IPR017452">
    <property type="entry name" value="GPCR_Rhodpsn_7TM"/>
</dbReference>
<name>A0A0P5DS31_9CRUS</name>
<evidence type="ECO:0000313" key="11">
    <source>
        <dbReference type="EMBL" id="KZS19333.1"/>
    </source>
</evidence>
<dbReference type="PANTHER" id="PTHR45695:SF15">
    <property type="entry name" value="OPSIN RH2"/>
    <property type="match status" value="1"/>
</dbReference>
<feature type="transmembrane region" description="Helical" evidence="10">
    <location>
        <begin position="320"/>
        <end position="343"/>
    </location>
</feature>
<keyword evidence="7 11" id="KW-0675">Receptor</keyword>
<proteinExistence type="inferred from homology"/>
<dbReference type="GO" id="GO:0004983">
    <property type="term" value="F:neuropeptide Y receptor activity"/>
    <property type="evidence" value="ECO:0007669"/>
    <property type="project" value="InterPro"/>
</dbReference>
<dbReference type="AlphaFoldDB" id="A0A0P5DS31"/>
<dbReference type="EMBL" id="LRGB01000389">
    <property type="protein sequence ID" value="KZS19333.1"/>
    <property type="molecule type" value="Genomic_DNA"/>
</dbReference>
<feature type="transmembrane region" description="Helical" evidence="10">
    <location>
        <begin position="135"/>
        <end position="156"/>
    </location>
</feature>
<feature type="transmembrane region" description="Helical" evidence="10">
    <location>
        <begin position="65"/>
        <end position="86"/>
    </location>
</feature>
<dbReference type="SMART" id="SM01381">
    <property type="entry name" value="7TM_GPCR_Srsx"/>
    <property type="match status" value="1"/>
</dbReference>
<feature type="compositionally biased region" description="Polar residues" evidence="9">
    <location>
        <begin position="412"/>
        <end position="424"/>
    </location>
</feature>
<dbReference type="STRING" id="35525.A0A0P5DS31"/>
<feature type="transmembrane region" description="Helical" evidence="10">
    <location>
        <begin position="98"/>
        <end position="123"/>
    </location>
</feature>
<dbReference type="Proteomes" id="UP000076858">
    <property type="component" value="Unassembled WGS sequence"/>
</dbReference>
<dbReference type="FunFam" id="1.20.1070.10:FF:000317">
    <property type="entry name" value="Neuropeptide FF receptor"/>
    <property type="match status" value="1"/>
</dbReference>
<keyword evidence="6 10" id="KW-0472">Membrane</keyword>
<feature type="transmembrane region" description="Helical" evidence="10">
    <location>
        <begin position="224"/>
        <end position="249"/>
    </location>
</feature>
<dbReference type="PRINTS" id="PR00237">
    <property type="entry name" value="GPCRRHODOPSN"/>
</dbReference>
<keyword evidence="4 10" id="KW-1133">Transmembrane helix</keyword>
<gene>
    <name evidence="11" type="ORF">APZ42_014200</name>
</gene>
<dbReference type="PANTHER" id="PTHR45695">
    <property type="entry name" value="LEUCOKININ RECEPTOR-RELATED"/>
    <property type="match status" value="1"/>
</dbReference>
<evidence type="ECO:0000256" key="3">
    <source>
        <dbReference type="ARBA" id="ARBA00022692"/>
    </source>
</evidence>
<organism evidence="11 12">
    <name type="scientific">Daphnia magna</name>
    <dbReference type="NCBI Taxonomy" id="35525"/>
    <lineage>
        <taxon>Eukaryota</taxon>
        <taxon>Metazoa</taxon>
        <taxon>Ecdysozoa</taxon>
        <taxon>Arthropoda</taxon>
        <taxon>Crustacea</taxon>
        <taxon>Branchiopoda</taxon>
        <taxon>Diplostraca</taxon>
        <taxon>Cladocera</taxon>
        <taxon>Anomopoda</taxon>
        <taxon>Daphniidae</taxon>
        <taxon>Daphnia</taxon>
    </lineage>
</organism>
<dbReference type="OrthoDB" id="5975505at2759"/>
<dbReference type="PROSITE" id="PS50262">
    <property type="entry name" value="G_PROTEIN_RECEP_F1_2"/>
    <property type="match status" value="1"/>
</dbReference>
<dbReference type="Pfam" id="PF00001">
    <property type="entry name" value="7tm_1"/>
    <property type="match status" value="1"/>
</dbReference>
<sequence length="466" mass="53214">MELLDSNPASNITETTDQPEFFSNWNVQFDGHRANASGAANVSEEETADDDFYRHSSIVTTVYCLAYSFVFLLGLVGNCLVVAVVFRAPRMRTVTNYFIVNLAIADILVVLFCLPATLLSNIFVPWILGETMCKLVAYVQGVSVVASIDSLVAISLDRVLAICFPMRFQITGRRARLIILLIWIVALTTTIPWPLYFHLVSAFPTSPEIRLCLEEWPSERDKDLYFILANVVFCYLLPLLLILLCYVMIWIRVWRRSIPTESKDAHIDRLQQRSKVKVVKMLVVVVIIFMLSWLPLYAIFIRIKLGSEQMESWEDVLLPYVTPVAQWLGASNSCINPVLYAYFNQKYRRGFTAIIQSRSCCGIIRTTAADYEKRYVTTTEVHQGASFERLRRETHVRRSTPTENRNRPVVTATDSRPGTRNNSKTAERRDDHHDQQPSAMLNSAVVSTQDSIELNAIHRKWKSEVL</sequence>
<protein>
    <submittedName>
        <fullName evidence="11">Neuropeptide FF receptor 2</fullName>
    </submittedName>
</protein>
<comment type="similarity">
    <text evidence="2">Belongs to the G-protein coupled receptor 1 family.</text>
</comment>
<keyword evidence="5" id="KW-0297">G-protein coupled receptor</keyword>
<evidence type="ECO:0000256" key="6">
    <source>
        <dbReference type="ARBA" id="ARBA00023136"/>
    </source>
</evidence>
<evidence type="ECO:0000256" key="10">
    <source>
        <dbReference type="SAM" id="Phobius"/>
    </source>
</evidence>
<feature type="transmembrane region" description="Helical" evidence="10">
    <location>
        <begin position="177"/>
        <end position="197"/>
    </location>
</feature>
<accession>A0A0P5DS31</accession>